<keyword evidence="2" id="KW-1185">Reference proteome</keyword>
<reference evidence="1 2" key="1">
    <citation type="journal article" date="2022" name="J. Am. Chem. Soc.">
        <title>Biosynthesis of Guanitoxin Enables Global Environmental Detection in Freshwater Cyanobacteria.</title>
        <authorList>
            <person name="Lima S.T."/>
            <person name="Fallon T.R."/>
            <person name="Cordoza J.L."/>
            <person name="Chekan J.R."/>
            <person name="Delbaje E."/>
            <person name="Hopiavuori A.R."/>
            <person name="Alvarenga D.O."/>
            <person name="Wood S.M."/>
            <person name="Luhavaya H."/>
            <person name="Baumgartner J.T."/>
            <person name="Dorr F.A."/>
            <person name="Etchegaray A."/>
            <person name="Pinto E."/>
            <person name="McKinnie S.M.K."/>
            <person name="Fiore M.F."/>
            <person name="Moore B.S."/>
        </authorList>
    </citation>
    <scope>NUCLEOTIDE SEQUENCE [LARGE SCALE GENOMIC DNA]</scope>
    <source>
        <strain evidence="1 2">ITEP-024</strain>
    </source>
</reference>
<dbReference type="EMBL" id="CP080598">
    <property type="protein sequence ID" value="QYX30099.1"/>
    <property type="molecule type" value="Genomic_DNA"/>
</dbReference>
<organism evidence="1 2">
    <name type="scientific">Sphaerospermopsis torques-reginae ITEP-024</name>
    <dbReference type="NCBI Taxonomy" id="984208"/>
    <lineage>
        <taxon>Bacteria</taxon>
        <taxon>Bacillati</taxon>
        <taxon>Cyanobacteriota</taxon>
        <taxon>Cyanophyceae</taxon>
        <taxon>Nostocales</taxon>
        <taxon>Aphanizomenonaceae</taxon>
        <taxon>Sphaerospermopsis</taxon>
        <taxon>Sphaerospermopsis torques-reginae</taxon>
    </lineage>
</organism>
<sequence>MMTVYIKPFLYGDLRKPGHYSQIIYGNKGLINQKNDLDNFPYEAVYLKVQADKAFWLLLEEYLSDFIKVELQPNEGYIDKYFVSARTTLKPSKISVTLNGKWKTDIPFGTKDNMSYTEVVNILTQRLNSSGISKLKFSFSMS</sequence>
<accession>A0ABX8WUN4</accession>
<dbReference type="RefSeq" id="WP_220608344.1">
    <property type="nucleotide sequence ID" value="NZ_CP080598.1"/>
</dbReference>
<evidence type="ECO:0000313" key="1">
    <source>
        <dbReference type="EMBL" id="QYX30099.1"/>
    </source>
</evidence>
<protein>
    <submittedName>
        <fullName evidence="1">Uncharacterized protein</fullName>
    </submittedName>
</protein>
<dbReference type="Proteomes" id="UP000826540">
    <property type="component" value="Chromosome"/>
</dbReference>
<proteinExistence type="predicted"/>
<name>A0ABX8WUN4_9CYAN</name>
<gene>
    <name evidence="1" type="ORF">K2F26_14170</name>
</gene>
<evidence type="ECO:0000313" key="2">
    <source>
        <dbReference type="Proteomes" id="UP000826540"/>
    </source>
</evidence>